<dbReference type="Gene3D" id="3.40.50.10190">
    <property type="entry name" value="BRCT domain"/>
    <property type="match status" value="1"/>
</dbReference>
<evidence type="ECO:0000256" key="2">
    <source>
        <dbReference type="ARBA" id="ARBA00022598"/>
    </source>
</evidence>
<dbReference type="InterPro" id="IPR004150">
    <property type="entry name" value="NAD_DNA_ligase_OB"/>
</dbReference>
<dbReference type="GO" id="GO:0006281">
    <property type="term" value="P:DNA repair"/>
    <property type="evidence" value="ECO:0007669"/>
    <property type="project" value="InterPro"/>
</dbReference>
<organism evidence="7">
    <name type="scientific">viral metagenome</name>
    <dbReference type="NCBI Taxonomy" id="1070528"/>
    <lineage>
        <taxon>unclassified sequences</taxon>
        <taxon>metagenomes</taxon>
        <taxon>organismal metagenomes</taxon>
    </lineage>
</organism>
<keyword evidence="3" id="KW-0235">DNA replication</keyword>
<feature type="domain" description="NAD-dependent DNA ligase N-terminal" evidence="6">
    <location>
        <begin position="6"/>
        <end position="409"/>
    </location>
</feature>
<dbReference type="InterPro" id="IPR001679">
    <property type="entry name" value="DNA_ligase"/>
</dbReference>
<keyword evidence="4" id="KW-0520">NAD</keyword>
<dbReference type="Gene3D" id="1.10.150.20">
    <property type="entry name" value="5' to 3' exonuclease, C-terminal subdomain"/>
    <property type="match status" value="1"/>
</dbReference>
<dbReference type="SUPFAM" id="SSF47794">
    <property type="entry name" value="Rad51 N-terminal domain-like"/>
    <property type="match status" value="1"/>
</dbReference>
<dbReference type="SMART" id="SM00532">
    <property type="entry name" value="LIGANc"/>
    <property type="match status" value="1"/>
</dbReference>
<dbReference type="GO" id="GO:0006260">
    <property type="term" value="P:DNA replication"/>
    <property type="evidence" value="ECO:0007669"/>
    <property type="project" value="UniProtKB-KW"/>
</dbReference>
<dbReference type="GO" id="GO:0000166">
    <property type="term" value="F:nucleotide binding"/>
    <property type="evidence" value="ECO:0007669"/>
    <property type="project" value="InterPro"/>
</dbReference>
<comment type="catalytic activity">
    <reaction evidence="5">
        <text>NAD(+) + (deoxyribonucleotide)n-3'-hydroxyl + 5'-phospho-(deoxyribonucleotide)m = (deoxyribonucleotide)n+m + AMP + beta-nicotinamide D-nucleotide.</text>
        <dbReference type="EC" id="6.5.1.2"/>
    </reaction>
</comment>
<dbReference type="EC" id="6.5.1.2" evidence="1"/>
<evidence type="ECO:0000256" key="3">
    <source>
        <dbReference type="ARBA" id="ARBA00022705"/>
    </source>
</evidence>
<proteinExistence type="predicted"/>
<evidence type="ECO:0000256" key="5">
    <source>
        <dbReference type="ARBA" id="ARBA00034005"/>
    </source>
</evidence>
<dbReference type="SUPFAM" id="SSF56091">
    <property type="entry name" value="DNA ligase/mRNA capping enzyme, catalytic domain"/>
    <property type="match status" value="1"/>
</dbReference>
<dbReference type="SUPFAM" id="SSF50249">
    <property type="entry name" value="Nucleic acid-binding proteins"/>
    <property type="match status" value="1"/>
</dbReference>
<reference evidence="7" key="1">
    <citation type="journal article" date="2020" name="Nature">
        <title>Giant virus diversity and host interactions through global metagenomics.</title>
        <authorList>
            <person name="Schulz F."/>
            <person name="Roux S."/>
            <person name="Paez-Espino D."/>
            <person name="Jungbluth S."/>
            <person name="Walsh D.A."/>
            <person name="Denef V.J."/>
            <person name="McMahon K.D."/>
            <person name="Konstantinidis K.T."/>
            <person name="Eloe-Fadrosh E.A."/>
            <person name="Kyrpides N.C."/>
            <person name="Woyke T."/>
        </authorList>
    </citation>
    <scope>NUCLEOTIDE SEQUENCE</scope>
    <source>
        <strain evidence="7">GVMAG-S-1016704-142</strain>
    </source>
</reference>
<dbReference type="InterPro" id="IPR036420">
    <property type="entry name" value="BRCT_dom_sf"/>
</dbReference>
<dbReference type="Pfam" id="PF03120">
    <property type="entry name" value="OB_DNA_ligase"/>
    <property type="match status" value="1"/>
</dbReference>
<accession>A0A6C0LTK2</accession>
<evidence type="ECO:0000313" key="7">
    <source>
        <dbReference type="EMBL" id="QHU33937.1"/>
    </source>
</evidence>
<dbReference type="AlphaFoldDB" id="A0A6C0LTK2"/>
<dbReference type="SUPFAM" id="SSF52113">
    <property type="entry name" value="BRCT domain"/>
    <property type="match status" value="1"/>
</dbReference>
<evidence type="ECO:0000259" key="6">
    <source>
        <dbReference type="SMART" id="SM00532"/>
    </source>
</evidence>
<dbReference type="InterPro" id="IPR012340">
    <property type="entry name" value="NA-bd_OB-fold"/>
</dbReference>
<name>A0A6C0LTK2_9ZZZZ</name>
<dbReference type="Pfam" id="PF01653">
    <property type="entry name" value="DNA_ligase_aden"/>
    <property type="match status" value="1"/>
</dbReference>
<dbReference type="InterPro" id="IPR010995">
    <property type="entry name" value="DNA_repair_Rad51/TF_NusA_a-hlx"/>
</dbReference>
<sequence>MNNTVKKYMQINDLESLMLIKDRCDDLYYNTGMESELTDSEYDTLKSYLENKGVVIPTGAVLRDGQKHVKLPIQMKSMDKATSDKKFHLWLKKNSDMRQWITESKLDGVSCMAIYDIDGNIRLYTRGDGSTGTDISHLSSLVHGIPSSGIVNINVRGELIIPKDKFSCNWASMFANARNMVSGCVNAKTIRPGVSDIHFVAYELIDVTNGCISPSEQLRFLTSKGFECVSFNIHDTVCDFSLLHDIYNSSHHGVNTSYETDGMIVQPNNPYVHDQTRNPIRAVAYKEEGESKTVNVIRVLWEETKWGKLKPRAEISPVNIGGVTIKYVTLYNASYVVNHGIVEGTIVRITRSGDVIPKIIEVVDKSGICVMPDMKWKWDDNKVDIISSETDSDTRAIKRLVSFFENVNCKHVGEQIIGKLYTHGFNTIKKLLDATPGDFIQVNGFKQTLADNTSMRIRESVRKARDYEILSGSGVLGDGFGETKCKLLFETIPDLLTVDINEENVACIPGFSLATAKHICSFLGDIKDLFIMLSEYREHQLSRPVKPLRAAFNDVRPEEIVFSGFRDDELQSNLEMTGYVISKSVTKNTKFLLVKSLDANDTTKTKKAREYGVEIVTRSKFC</sequence>
<dbReference type="EMBL" id="MN740565">
    <property type="protein sequence ID" value="QHU33937.1"/>
    <property type="molecule type" value="Genomic_DNA"/>
</dbReference>
<dbReference type="PIRSF" id="PIRSF001604">
    <property type="entry name" value="LigA"/>
    <property type="match status" value="1"/>
</dbReference>
<keyword evidence="2" id="KW-0436">Ligase</keyword>
<evidence type="ECO:0000256" key="4">
    <source>
        <dbReference type="ARBA" id="ARBA00023027"/>
    </source>
</evidence>
<dbReference type="Gene3D" id="2.40.50.140">
    <property type="entry name" value="Nucleic acid-binding proteins"/>
    <property type="match status" value="1"/>
</dbReference>
<evidence type="ECO:0000256" key="1">
    <source>
        <dbReference type="ARBA" id="ARBA00012722"/>
    </source>
</evidence>
<dbReference type="InterPro" id="IPR013839">
    <property type="entry name" value="DNAligase_adenylation"/>
</dbReference>
<dbReference type="GO" id="GO:0003911">
    <property type="term" value="F:DNA ligase (NAD+) activity"/>
    <property type="evidence" value="ECO:0007669"/>
    <property type="project" value="UniProtKB-EC"/>
</dbReference>
<protein>
    <recommendedName>
        <fullName evidence="1">DNA ligase (NAD(+))</fullName>
        <ecNumber evidence="1">6.5.1.2</ecNumber>
    </recommendedName>
</protein>
<dbReference type="InterPro" id="IPR013840">
    <property type="entry name" value="DNAligase_N"/>
</dbReference>
<dbReference type="Gene3D" id="3.30.470.30">
    <property type="entry name" value="DNA ligase/mRNA capping enzyme"/>
    <property type="match status" value="1"/>
</dbReference>